<dbReference type="InterPro" id="IPR001650">
    <property type="entry name" value="Helicase_C-like"/>
</dbReference>
<dbReference type="InterPro" id="IPR014001">
    <property type="entry name" value="Helicase_ATP-bd"/>
</dbReference>
<accession>A0A818CB08</accession>
<evidence type="ECO:0000256" key="11">
    <source>
        <dbReference type="SAM" id="Coils"/>
    </source>
</evidence>
<dbReference type="GO" id="GO:0004842">
    <property type="term" value="F:ubiquitin-protein transferase activity"/>
    <property type="evidence" value="ECO:0007669"/>
    <property type="project" value="InterPro"/>
</dbReference>
<dbReference type="GO" id="GO:0002376">
    <property type="term" value="P:immune system process"/>
    <property type="evidence" value="ECO:0007669"/>
    <property type="project" value="UniProtKB-KW"/>
</dbReference>
<keyword evidence="8" id="KW-0862">Zinc</keyword>
<dbReference type="Pfam" id="PF00004">
    <property type="entry name" value="AAA"/>
    <property type="match status" value="1"/>
</dbReference>
<gene>
    <name evidence="13" type="ORF">GRG538_LOCUS12266</name>
</gene>
<evidence type="ECO:0000256" key="10">
    <source>
        <dbReference type="ARBA" id="ARBA00022859"/>
    </source>
</evidence>
<dbReference type="PANTHER" id="PTHR22605">
    <property type="entry name" value="RZ-TYPE DOMAIN-CONTAINING PROTEIN"/>
    <property type="match status" value="1"/>
</dbReference>
<reference evidence="13" key="1">
    <citation type="submission" date="2021-02" db="EMBL/GenBank/DDBJ databases">
        <authorList>
            <person name="Nowell W R."/>
        </authorList>
    </citation>
    <scope>NUCLEOTIDE SEQUENCE</scope>
</reference>
<sequence length="2998" mass="349277">MSMLVIGCGKTSLIQSLCQYILEDELAVFSVHAGIMNEDIVEKMNEFKTEAEKCKDHDPPKRLWIFFDEFNTTSCIGLFKEIICERTLLGESLPDNMVFLGACNPQRQKTNKITFDSDIGIKKDRYASDRLIHISGNVSLLYNVVSIPETMLEYVWDFGFLDKDTEKKYIETMLNTCQELKSNSIWFQIAIELVVTSQAFFREYEDVSSVSLRDVSRFCRLYNWYFDSIRKAEYRGSMNTCASDILSCSCLIALALCYYFRISSPEQRVNYVNEIETVLNNITDISSKISKSFIDILRDEENTLVNQMELPAGTAKNRGLIDNIFVLVACIINRIPVILCGKPGCGKTSSVQIVMANLKGKKSKDLYFQQLPSLIPVSYQGSQNCTSESVKKVFERANKYLEDKQTNEILPVIVFDEIGLAELSPHNPLKVLHSELEVDSCQHGFVGLSNWRLDASKMNRALYLACPDPDENDLQSTATAILQAEIVEMSKHKQIIRPDEVIIQSLVTAYHGLYELINSERKYENYFGLRDYYAMMKSVVHDLVVPQQEHDIFKSIRRHLKVNFDGTWDASEYMWKRFCENMGQDNLIGRYKSVSKFDQILDQCLSARTGRYLMLIGKDESVIDYAEQHIRSKYTTCPYRSLIGSSLSGDLFDGHTYTERYNYKVLMDVILYVETKVTLIMRRMGHLYDNLYDLFNQNFAVSAQKKFCRIALGDLYHPRCLVNDEFYCIVFVQEADLSKCDPPFLNRFEKHVIDMKSLVHQYHWSVQLKIIDWLKSLLPKDCNDHFPLFQHLFVDYSDNYICTIVLDAFQHLKISVDDEPTETNINAALKYCQDKLIDTSSLDFPLILSLKENNTNTDVNCLIEKYYEKHNSLLFPSLLTTTLEKAQIPNKVIYTYTQIYDPINFENGTGEIEEIKLGTFKTELEFTKRIKAHFKQSEKKCRLLLIRVDYHEDHKHILLTKHILLNEHVMNSKCGVWLILHLQRNMLNQTTNDVLFNGWSPVMIDDLNKSQLISKDAFINSFYINLIEHGGYHLSDCLFNDTLSRCLGKFNYQVAHKKFQTRINARRLELINSFITDKTTTTQPETLRSIVHNQLSMLIERVGSSQELLGLYDWRRDLLINPIIIGRCRSVLDGIDMIVSLFYEKCFLLLFTHIEKHSFIDTYQFISTYDDKPIGSGLYSIWHQCLIFVLEKIDLTIIQRNLDSISFTFDLHLPCAKIEYKTIRKMRDIIAQEIHTKDDDDDFDDEKILKRAVELWRSTSFYQFLENFQLIENNFDIFKHYYHDQVTLALEEAKIYNLSSEFVESLLTTNSYRSIANRLQHLLIDHEELFELLRIFEIGSELIDEKTVMTTFKQLIFLDDSVFATQRKNGALYALVLAKERKFYLIPPNETLTSQNDFEFECEGDPWIETCLMNLIELLVSESVIKKNKDIERLSTIYGLIEQGVFALNHYNCKNLEKLRSFNSLLRCIKTLLPNDLFLTTFNDACLYGGFIGTFTTCEKIDTFIKHLSGMISGAKSIVSKDIVERTLIKLEVEFLKNWLIDHPDKYENVLRLINDEENDLWLYSTKIFLYLDKKFDIMSSIKRDNGNITSIDGFEELNGSIKRIPTGKIHHLMVNYIHMHLMVDRDKNIETIEKKIEVQFESFKENIKLLQDNIKQSEQTHDLKIVCLIAWIKYYSELYACTLNNRCKNNMLKTLDKYLSNEESSLIRTIKLFIIKQLCQLSKLKLSELYDVYRKRQVVWIHAMLGDEMDFQSQQKSQNIILPTPLFKFYDKYKQISDILDSNPTLDKLKKLINTCSTEQDSSYCFLIWFINFYSRYSLEDRKSGDQIKEFISKNLEKELIACFESVGYKFLIGLSNNFDTTSYFHLKATMKSVEIQQRLLALHIFALILSFKARTSSNFLSSLLFDQNLKVPNNYNEYFQTSICIPGLRSDNPVITQMIDVRTQVQQRLKTIAPIWKEKQFIFKCSERCDWMFYFEDCGQPNSESTCPLCKAIIGGLRHTLHIRNPPQIKMSIDEANVFITHFIEKHDRNIAFGYHTIKPPEESQSGEKSDYLDRPLSFRFLHIISHSILLVLHELNLLTDSNMPDRTFFRAHFEKDYELICQQLDDSTYGCTWLFKLLNLMIDTQFILDGQLDSREKLFRFEKEFEKQLIFNYISSISNDIKLYLKKYAELARKQSEVPLINFIDEIAENEQRFPLLTYFNATDIYTTNPIAKLLMKLENVPHANTLYPMTTTIIENLEEYANIRYVYPIVSFTNYLIDKFDHRIKRNDAASATIVNCFENDELNTMQNVYLDNDQERKAMVKLYETFRDAWYKLTLKKVQYGCHQEVLDLNNVKKEDFAKSTKLAMVLLNISKDNSSILIAACLRTIGELQNKIVNYFHQTCGSDVKQKQLGEHTVPLQGIRPEHILRLNAYDLSSKLILDCFTINYHCGMSKDLIFDYEEIEMTLRKIVSCLPLIETEKMNFINYQFELYGESALLITDIRNHVKQEPLNIDNRKKLKARILSMKNDQILNYLGSLDHVFTYLRNMDSDTVTNAITIQQFAEEYITSHNCLHENIFHQQPFSIIHLKNIIDLYELLEEITFDKIVGNYISNEYCEKSFSSDERTKIINEFIRSTYAKETISPKLKQCERWISLLKRIILRILLNVNVSNDVPLQLYLERADLWTGDITDDDIESFSISHEILLRHTFIILNGIKVERTETTNELNDEQVEKTIQSVDTQTEQAIKWNNETPNDTDLAEQVFNVVHQMGNKLQLKTALLAGQHSFEDEQKLLVKQQLNGTWTSSIDVIVCTPGRLVEHISRTPGFSLTHLRYLVIDEADRIIDEFKQDWLNILDHAVGLSSQLKNDFQPYMLSEPSTSHKAYQKLLFSATLTHNPEILQQLNLFRPVLFSSLATSSSIIMPSTLHENFIVCSITYKPLIVAYLIQNQLHSERIMIFVHSKKDVDRLTSLLRILLPDDIKVSHISRNLQSNKIQTRLAMFENGQIQILVCSDVVA</sequence>
<dbReference type="GO" id="GO:0005524">
    <property type="term" value="F:ATP binding"/>
    <property type="evidence" value="ECO:0007669"/>
    <property type="project" value="UniProtKB-KW"/>
</dbReference>
<dbReference type="SUPFAM" id="SSF52540">
    <property type="entry name" value="P-loop containing nucleoside triphosphate hydrolases"/>
    <property type="match status" value="3"/>
</dbReference>
<evidence type="ECO:0000256" key="5">
    <source>
        <dbReference type="ARBA" id="ARBA00022771"/>
    </source>
</evidence>
<dbReference type="InterPro" id="IPR046439">
    <property type="entry name" value="ZF_RZ_dom"/>
</dbReference>
<dbReference type="PROSITE" id="PS51192">
    <property type="entry name" value="HELICASE_ATP_BIND_1"/>
    <property type="match status" value="1"/>
</dbReference>
<keyword evidence="4" id="KW-0547">Nucleotide-binding</keyword>
<name>A0A818CB08_9BILA</name>
<dbReference type="GO" id="GO:0003676">
    <property type="term" value="F:nucleic acid binding"/>
    <property type="evidence" value="ECO:0007669"/>
    <property type="project" value="InterPro"/>
</dbReference>
<organism evidence="13 14">
    <name type="scientific">Rotaria socialis</name>
    <dbReference type="NCBI Taxonomy" id="392032"/>
    <lineage>
        <taxon>Eukaryota</taxon>
        <taxon>Metazoa</taxon>
        <taxon>Spiralia</taxon>
        <taxon>Gnathifera</taxon>
        <taxon>Rotifera</taxon>
        <taxon>Eurotatoria</taxon>
        <taxon>Bdelloidea</taxon>
        <taxon>Philodinida</taxon>
        <taxon>Philodinidae</taxon>
        <taxon>Rotaria</taxon>
    </lineage>
</organism>
<evidence type="ECO:0000256" key="4">
    <source>
        <dbReference type="ARBA" id="ARBA00022741"/>
    </source>
</evidence>
<evidence type="ECO:0000256" key="1">
    <source>
        <dbReference type="ARBA" id="ARBA00004496"/>
    </source>
</evidence>
<keyword evidence="5" id="KW-0863">Zinc-finger</keyword>
<dbReference type="GO" id="GO:0008270">
    <property type="term" value="F:zinc ion binding"/>
    <property type="evidence" value="ECO:0007669"/>
    <property type="project" value="UniProtKB-KW"/>
</dbReference>
<dbReference type="PROSITE" id="PS00039">
    <property type="entry name" value="DEAD_ATP_HELICASE"/>
    <property type="match status" value="1"/>
</dbReference>
<feature type="coiled-coil region" evidence="11">
    <location>
        <begin position="1634"/>
        <end position="1661"/>
    </location>
</feature>
<comment type="subcellular location">
    <subcellularLocation>
        <location evidence="1">Cytoplasm</location>
    </subcellularLocation>
</comment>
<evidence type="ECO:0000313" key="13">
    <source>
        <dbReference type="EMBL" id="CAF3426634.1"/>
    </source>
</evidence>
<keyword evidence="9" id="KW-0067">ATP-binding</keyword>
<protein>
    <recommendedName>
        <fullName evidence="12">Helicase ATP-binding domain-containing protein</fullName>
    </recommendedName>
</protein>
<keyword evidence="3" id="KW-0479">Metal-binding</keyword>
<dbReference type="SMART" id="SM00382">
    <property type="entry name" value="AAA"/>
    <property type="match status" value="2"/>
</dbReference>
<dbReference type="GO" id="GO:0004386">
    <property type="term" value="F:helicase activity"/>
    <property type="evidence" value="ECO:0007669"/>
    <property type="project" value="UniProtKB-KW"/>
</dbReference>
<dbReference type="Pfam" id="PF20173">
    <property type="entry name" value="ZnF_RZ-type"/>
    <property type="match status" value="1"/>
</dbReference>
<evidence type="ECO:0000256" key="3">
    <source>
        <dbReference type="ARBA" id="ARBA00022723"/>
    </source>
</evidence>
<keyword evidence="7" id="KW-0347">Helicase</keyword>
<dbReference type="InterPro" id="IPR000629">
    <property type="entry name" value="RNA-helicase_DEAD-box_CS"/>
</dbReference>
<dbReference type="EMBL" id="CAJNYT010001714">
    <property type="protein sequence ID" value="CAF3426634.1"/>
    <property type="molecule type" value="Genomic_DNA"/>
</dbReference>
<evidence type="ECO:0000256" key="6">
    <source>
        <dbReference type="ARBA" id="ARBA00022801"/>
    </source>
</evidence>
<dbReference type="InterPro" id="IPR003593">
    <property type="entry name" value="AAA+_ATPase"/>
</dbReference>
<dbReference type="InterPro" id="IPR031248">
    <property type="entry name" value="RNF213"/>
</dbReference>
<proteinExistence type="predicted"/>
<dbReference type="InterPro" id="IPR011545">
    <property type="entry name" value="DEAD/DEAH_box_helicase_dom"/>
</dbReference>
<keyword evidence="2" id="KW-0963">Cytoplasm</keyword>
<dbReference type="GO" id="GO:0005737">
    <property type="term" value="C:cytoplasm"/>
    <property type="evidence" value="ECO:0007669"/>
    <property type="project" value="UniProtKB-SubCell"/>
</dbReference>
<evidence type="ECO:0000313" key="14">
    <source>
        <dbReference type="Proteomes" id="UP000663872"/>
    </source>
</evidence>
<dbReference type="GO" id="GO:0016887">
    <property type="term" value="F:ATP hydrolysis activity"/>
    <property type="evidence" value="ECO:0007669"/>
    <property type="project" value="InterPro"/>
</dbReference>
<evidence type="ECO:0000256" key="8">
    <source>
        <dbReference type="ARBA" id="ARBA00022833"/>
    </source>
</evidence>
<keyword evidence="6" id="KW-0378">Hydrolase</keyword>
<evidence type="ECO:0000256" key="7">
    <source>
        <dbReference type="ARBA" id="ARBA00022806"/>
    </source>
</evidence>
<dbReference type="Pfam" id="PF00270">
    <property type="entry name" value="DEAD"/>
    <property type="match status" value="1"/>
</dbReference>
<dbReference type="Gene3D" id="3.40.50.300">
    <property type="entry name" value="P-loop containing nucleotide triphosphate hydrolases"/>
    <property type="match status" value="4"/>
</dbReference>
<keyword evidence="10" id="KW-0391">Immunity</keyword>
<dbReference type="Proteomes" id="UP000663872">
    <property type="component" value="Unassembled WGS sequence"/>
</dbReference>
<dbReference type="PANTHER" id="PTHR22605:SF1">
    <property type="entry name" value="RZ-TYPE DOMAIN-CONTAINING PROTEIN"/>
    <property type="match status" value="1"/>
</dbReference>
<feature type="domain" description="Helicase ATP-binding" evidence="12">
    <location>
        <begin position="2741"/>
        <end position="2893"/>
    </location>
</feature>
<dbReference type="InterPro" id="IPR003959">
    <property type="entry name" value="ATPase_AAA_core"/>
</dbReference>
<evidence type="ECO:0000259" key="12">
    <source>
        <dbReference type="PROSITE" id="PS51192"/>
    </source>
</evidence>
<evidence type="ECO:0000256" key="2">
    <source>
        <dbReference type="ARBA" id="ARBA00022490"/>
    </source>
</evidence>
<dbReference type="SMART" id="SM00487">
    <property type="entry name" value="DEXDc"/>
    <property type="match status" value="1"/>
</dbReference>
<dbReference type="InterPro" id="IPR027417">
    <property type="entry name" value="P-loop_NTPase"/>
</dbReference>
<evidence type="ECO:0000256" key="9">
    <source>
        <dbReference type="ARBA" id="ARBA00022840"/>
    </source>
</evidence>
<dbReference type="Pfam" id="PF00271">
    <property type="entry name" value="Helicase_C"/>
    <property type="match status" value="1"/>
</dbReference>
<keyword evidence="11" id="KW-0175">Coiled coil</keyword>
<comment type="caution">
    <text evidence="13">The sequence shown here is derived from an EMBL/GenBank/DDBJ whole genome shotgun (WGS) entry which is preliminary data.</text>
</comment>